<dbReference type="CDD" id="cd11304">
    <property type="entry name" value="Cadherin_repeat"/>
    <property type="match status" value="2"/>
</dbReference>
<dbReference type="GO" id="GO:0016477">
    <property type="term" value="P:cell migration"/>
    <property type="evidence" value="ECO:0007669"/>
    <property type="project" value="TreeGrafter"/>
</dbReference>
<feature type="region of interest" description="Disordered" evidence="6">
    <location>
        <begin position="513"/>
        <end position="545"/>
    </location>
</feature>
<dbReference type="AlphaFoldDB" id="A0AAV1QCX1"/>
<dbReference type="Pfam" id="PF00028">
    <property type="entry name" value="Cadherin"/>
    <property type="match status" value="2"/>
</dbReference>
<dbReference type="SMART" id="SM00112">
    <property type="entry name" value="CA"/>
    <property type="match status" value="3"/>
</dbReference>
<dbReference type="GO" id="GO:0005912">
    <property type="term" value="C:adherens junction"/>
    <property type="evidence" value="ECO:0007669"/>
    <property type="project" value="TreeGrafter"/>
</dbReference>
<dbReference type="GO" id="GO:0008013">
    <property type="term" value="F:beta-catenin binding"/>
    <property type="evidence" value="ECO:0007669"/>
    <property type="project" value="TreeGrafter"/>
</dbReference>
<dbReference type="PANTHER" id="PTHR24027:SF414">
    <property type="entry name" value="CADHERIN-RELATED FAMILY MEMBER 5 ISOFORM X1"/>
    <property type="match status" value="1"/>
</dbReference>
<name>A0AAV1QCX1_SCOSC</name>
<comment type="caution">
    <text evidence="10">The sequence shown here is derived from an EMBL/GenBank/DDBJ whole genome shotgun (WGS) entry which is preliminary data.</text>
</comment>
<feature type="domain" description="Cadherin" evidence="9">
    <location>
        <begin position="41"/>
        <end position="125"/>
    </location>
</feature>
<dbReference type="PROSITE" id="PS50268">
    <property type="entry name" value="CADHERIN_2"/>
    <property type="match status" value="3"/>
</dbReference>
<evidence type="ECO:0000256" key="5">
    <source>
        <dbReference type="PROSITE-ProRule" id="PRU00043"/>
    </source>
</evidence>
<evidence type="ECO:0000256" key="7">
    <source>
        <dbReference type="SAM" id="Phobius"/>
    </source>
</evidence>
<evidence type="ECO:0000256" key="6">
    <source>
        <dbReference type="SAM" id="MobiDB-lite"/>
    </source>
</evidence>
<dbReference type="EMBL" id="CAWUFR010000921">
    <property type="protein sequence ID" value="CAK6981926.1"/>
    <property type="molecule type" value="Genomic_DNA"/>
</dbReference>
<dbReference type="GO" id="GO:0007043">
    <property type="term" value="P:cell-cell junction assembly"/>
    <property type="evidence" value="ECO:0007669"/>
    <property type="project" value="TreeGrafter"/>
</dbReference>
<dbReference type="PRINTS" id="PR00205">
    <property type="entry name" value="CADHERIN"/>
</dbReference>
<feature type="domain" description="Cadherin" evidence="9">
    <location>
        <begin position="126"/>
        <end position="232"/>
    </location>
</feature>
<protein>
    <submittedName>
        <fullName evidence="10">Cadherin-related family member 5</fullName>
    </submittedName>
</protein>
<feature type="transmembrane region" description="Helical" evidence="7">
    <location>
        <begin position="461"/>
        <end position="486"/>
    </location>
</feature>
<keyword evidence="2" id="KW-0677">Repeat</keyword>
<feature type="compositionally biased region" description="Acidic residues" evidence="6">
    <location>
        <begin position="663"/>
        <end position="677"/>
    </location>
</feature>
<comment type="subcellular location">
    <subcellularLocation>
        <location evidence="1">Membrane</location>
    </subcellularLocation>
</comment>
<feature type="chain" id="PRO_5043864068" evidence="8">
    <location>
        <begin position="29"/>
        <end position="677"/>
    </location>
</feature>
<feature type="region of interest" description="Disordered" evidence="6">
    <location>
        <begin position="557"/>
        <end position="589"/>
    </location>
</feature>
<keyword evidence="4 7" id="KW-0472">Membrane</keyword>
<dbReference type="GO" id="GO:0007156">
    <property type="term" value="P:homophilic cell adhesion via plasma membrane adhesion molecules"/>
    <property type="evidence" value="ECO:0007669"/>
    <property type="project" value="InterPro"/>
</dbReference>
<dbReference type="GO" id="GO:0034332">
    <property type="term" value="P:adherens junction organization"/>
    <property type="evidence" value="ECO:0007669"/>
    <property type="project" value="TreeGrafter"/>
</dbReference>
<feature type="compositionally biased region" description="Acidic residues" evidence="6">
    <location>
        <begin position="625"/>
        <end position="638"/>
    </location>
</feature>
<dbReference type="InterPro" id="IPR039808">
    <property type="entry name" value="Cadherin"/>
</dbReference>
<dbReference type="InterPro" id="IPR002126">
    <property type="entry name" value="Cadherin-like_dom"/>
</dbReference>
<evidence type="ECO:0000259" key="9">
    <source>
        <dbReference type="PROSITE" id="PS50268"/>
    </source>
</evidence>
<feature type="region of interest" description="Disordered" evidence="6">
    <location>
        <begin position="612"/>
        <end position="677"/>
    </location>
</feature>
<evidence type="ECO:0000256" key="8">
    <source>
        <dbReference type="SAM" id="SignalP"/>
    </source>
</evidence>
<dbReference type="GO" id="GO:0000902">
    <property type="term" value="P:cell morphogenesis"/>
    <property type="evidence" value="ECO:0007669"/>
    <property type="project" value="TreeGrafter"/>
</dbReference>
<dbReference type="GO" id="GO:0016342">
    <property type="term" value="C:catenin complex"/>
    <property type="evidence" value="ECO:0007669"/>
    <property type="project" value="TreeGrafter"/>
</dbReference>
<gene>
    <name evidence="10" type="ORF">FSCOSCO3_A008248</name>
</gene>
<evidence type="ECO:0000313" key="11">
    <source>
        <dbReference type="Proteomes" id="UP001314229"/>
    </source>
</evidence>
<sequence length="677" mass="74268">MDGIHPPFTVRTSISFLLLILLQTSADAQSICSAPQIVNFDENNAEGAVVWDITVLPGVTLTFKTPEDPDNPFQLNGNQLIAKRSFDYETERTFTVNINCLQADTSFLLVFVVVLQNLNDNAPQFAENPYNVNFNEMSPVGTTVGRFAATDLDEPNQLYYTLTSHTNEFGLVSPTNPDIIVKTLLDFDKVKDFNLVLTVQDTPFAPVESPSFTATTTIMVTIVDVDNRPPWFQPCNKYEVGGAMVCQSSGYTAKVNLNEQEILQLKPGPIHAIDGDSLNEEITYSFLSGNEDSLFEINQNTGDVTMLRPTDVLGTITLTVLAAQKINTYQFATTSLTISVQVKSLHPPEFQKSRYEGVVSSVGTIAVDPTNKDEPLQIIAIDKDYAATENINPHIKYSIKGNANFSIMNGYLFMTKEVPDGQLSLQVEALDTDNDESATAELLVDVKTAINNSGVFGVGDMAALGASLGVLLFVCLVVIGVLAHCIQKWKTDCRKISEASMFQRTLNQGSISKKGGNPYTNMAFLNEKDGGSTGSDNPDGGSIKADEEHLYDNSLVRESSAPVKSPEHDDSSLTGSENTNTDSEKEVKPILTKERRMEEGYKSVWFKEDIDPDAKEEVVIIPDSREDDSEEEDEDEDTDRPVKKVVFAEADLDSGLGVKIEDPAEDSDDDDMVTVDL</sequence>
<keyword evidence="8" id="KW-0732">Signal</keyword>
<dbReference type="Gene3D" id="2.60.40.60">
    <property type="entry name" value="Cadherins"/>
    <property type="match status" value="3"/>
</dbReference>
<feature type="compositionally biased region" description="Polar residues" evidence="6">
    <location>
        <begin position="572"/>
        <end position="581"/>
    </location>
</feature>
<dbReference type="GO" id="GO:0044331">
    <property type="term" value="P:cell-cell adhesion mediated by cadherin"/>
    <property type="evidence" value="ECO:0007669"/>
    <property type="project" value="TreeGrafter"/>
</dbReference>
<evidence type="ECO:0000256" key="4">
    <source>
        <dbReference type="ARBA" id="ARBA00023136"/>
    </source>
</evidence>
<keyword evidence="7" id="KW-0812">Transmembrane</keyword>
<dbReference type="GO" id="GO:0016339">
    <property type="term" value="P:calcium-dependent cell-cell adhesion via plasma membrane cell adhesion molecules"/>
    <property type="evidence" value="ECO:0007669"/>
    <property type="project" value="TreeGrafter"/>
</dbReference>
<feature type="signal peptide" evidence="8">
    <location>
        <begin position="1"/>
        <end position="28"/>
    </location>
</feature>
<evidence type="ECO:0000256" key="1">
    <source>
        <dbReference type="ARBA" id="ARBA00004370"/>
    </source>
</evidence>
<dbReference type="GO" id="GO:0005509">
    <property type="term" value="F:calcium ion binding"/>
    <property type="evidence" value="ECO:0007669"/>
    <property type="project" value="UniProtKB-UniRule"/>
</dbReference>
<dbReference type="Proteomes" id="UP001314229">
    <property type="component" value="Unassembled WGS sequence"/>
</dbReference>
<reference evidence="10 11" key="1">
    <citation type="submission" date="2024-01" db="EMBL/GenBank/DDBJ databases">
        <authorList>
            <person name="Alioto T."/>
            <person name="Alioto T."/>
            <person name="Gomez Garrido J."/>
        </authorList>
    </citation>
    <scope>NUCLEOTIDE SEQUENCE [LARGE SCALE GENOMIC DNA]</scope>
</reference>
<dbReference type="SUPFAM" id="SSF49313">
    <property type="entry name" value="Cadherin-like"/>
    <property type="match status" value="2"/>
</dbReference>
<evidence type="ECO:0000313" key="10">
    <source>
        <dbReference type="EMBL" id="CAK6981926.1"/>
    </source>
</evidence>
<evidence type="ECO:0000256" key="2">
    <source>
        <dbReference type="ARBA" id="ARBA00022737"/>
    </source>
</evidence>
<accession>A0AAV1QCX1</accession>
<keyword evidence="7" id="KW-1133">Transmembrane helix</keyword>
<evidence type="ECO:0000256" key="3">
    <source>
        <dbReference type="ARBA" id="ARBA00022837"/>
    </source>
</evidence>
<feature type="domain" description="Cadherin" evidence="9">
    <location>
        <begin position="247"/>
        <end position="350"/>
    </location>
</feature>
<dbReference type="InterPro" id="IPR015919">
    <property type="entry name" value="Cadherin-like_sf"/>
</dbReference>
<dbReference type="PANTHER" id="PTHR24027">
    <property type="entry name" value="CADHERIN-23"/>
    <property type="match status" value="1"/>
</dbReference>
<proteinExistence type="predicted"/>
<keyword evidence="3 5" id="KW-0106">Calcium</keyword>
<organism evidence="10 11">
    <name type="scientific">Scomber scombrus</name>
    <name type="common">Atlantic mackerel</name>
    <name type="synonym">Scomber vernalis</name>
    <dbReference type="NCBI Taxonomy" id="13677"/>
    <lineage>
        <taxon>Eukaryota</taxon>
        <taxon>Metazoa</taxon>
        <taxon>Chordata</taxon>
        <taxon>Craniata</taxon>
        <taxon>Vertebrata</taxon>
        <taxon>Euteleostomi</taxon>
        <taxon>Actinopterygii</taxon>
        <taxon>Neopterygii</taxon>
        <taxon>Teleostei</taxon>
        <taxon>Neoteleostei</taxon>
        <taxon>Acanthomorphata</taxon>
        <taxon>Pelagiaria</taxon>
        <taxon>Scombriformes</taxon>
        <taxon>Scombridae</taxon>
        <taxon>Scomber</taxon>
    </lineage>
</organism>
<keyword evidence="11" id="KW-1185">Reference proteome</keyword>
<dbReference type="GO" id="GO:0045296">
    <property type="term" value="F:cadherin binding"/>
    <property type="evidence" value="ECO:0007669"/>
    <property type="project" value="TreeGrafter"/>
</dbReference>